<accession>A0ABR4PC30</accession>
<dbReference type="EMBL" id="JBFCZG010000006">
    <property type="protein sequence ID" value="KAL3420845.1"/>
    <property type="molecule type" value="Genomic_DNA"/>
</dbReference>
<dbReference type="Proteomes" id="UP001629113">
    <property type="component" value="Unassembled WGS sequence"/>
</dbReference>
<reference evidence="2 3" key="1">
    <citation type="submission" date="2024-06" db="EMBL/GenBank/DDBJ databases">
        <title>Complete genome of Phlyctema vagabunda strain 19-DSS-EL-015.</title>
        <authorList>
            <person name="Fiorenzani C."/>
        </authorList>
    </citation>
    <scope>NUCLEOTIDE SEQUENCE [LARGE SCALE GENOMIC DNA]</scope>
    <source>
        <strain evidence="2 3">19-DSS-EL-015</strain>
    </source>
</reference>
<feature type="compositionally biased region" description="Low complexity" evidence="1">
    <location>
        <begin position="292"/>
        <end position="302"/>
    </location>
</feature>
<feature type="compositionally biased region" description="Polar residues" evidence="1">
    <location>
        <begin position="304"/>
        <end position="315"/>
    </location>
</feature>
<protein>
    <submittedName>
        <fullName evidence="2">Uncharacterized protein</fullName>
    </submittedName>
</protein>
<evidence type="ECO:0000313" key="2">
    <source>
        <dbReference type="EMBL" id="KAL3420845.1"/>
    </source>
</evidence>
<dbReference type="PANTHER" id="PTHR43712">
    <property type="entry name" value="PUTATIVE (AFU_ORTHOLOGUE AFUA_4G14580)-RELATED"/>
    <property type="match status" value="1"/>
</dbReference>
<gene>
    <name evidence="2" type="ORF">PVAG01_07290</name>
</gene>
<keyword evidence="3" id="KW-1185">Reference proteome</keyword>
<dbReference type="Gene3D" id="1.10.10.10">
    <property type="entry name" value="Winged helix-like DNA-binding domain superfamily/Winged helix DNA-binding domain"/>
    <property type="match status" value="1"/>
</dbReference>
<sequence length="342" mass="37352">MYELSQLEKCAEQISSASRTISLFSIGEGKPQPSFSPEAPAITITADAPKAVLAARRTLIDAALKVQQLVTEPAEYIPNLQIHYQHLTCIRWLCHFNVLACIPLHNSVPYFNLASISGVPESQLRSVARMAMTSNFLSESKPGEVAHNAVSRTFVTNSALVDWALFVTQSSMPAAAKFVEATEKWGSMSKKNETAVNIAMDTNLPLFDFISQSPEMTQQFIAYMKNVQTSEGTHIRHLVAGYNWASLKDSIVVDVSNGIVSQTSNVLTIRYRLVGQNAAPALPSQLHSLSYDSSSRTSLRPSKTPASTSHPSQSRFAAGSRPAVTTSSPHSPYRRAKFICFG</sequence>
<feature type="region of interest" description="Disordered" evidence="1">
    <location>
        <begin position="292"/>
        <end position="330"/>
    </location>
</feature>
<evidence type="ECO:0000256" key="1">
    <source>
        <dbReference type="SAM" id="MobiDB-lite"/>
    </source>
</evidence>
<dbReference type="Gene3D" id="3.40.50.150">
    <property type="entry name" value="Vaccinia Virus protein VP39"/>
    <property type="match status" value="1"/>
</dbReference>
<dbReference type="SUPFAM" id="SSF46785">
    <property type="entry name" value="Winged helix' DNA-binding domain"/>
    <property type="match status" value="1"/>
</dbReference>
<proteinExistence type="predicted"/>
<dbReference type="InterPro" id="IPR036390">
    <property type="entry name" value="WH_DNA-bd_sf"/>
</dbReference>
<dbReference type="InterPro" id="IPR029063">
    <property type="entry name" value="SAM-dependent_MTases_sf"/>
</dbReference>
<organism evidence="2 3">
    <name type="scientific">Phlyctema vagabunda</name>
    <dbReference type="NCBI Taxonomy" id="108571"/>
    <lineage>
        <taxon>Eukaryota</taxon>
        <taxon>Fungi</taxon>
        <taxon>Dikarya</taxon>
        <taxon>Ascomycota</taxon>
        <taxon>Pezizomycotina</taxon>
        <taxon>Leotiomycetes</taxon>
        <taxon>Helotiales</taxon>
        <taxon>Dermateaceae</taxon>
        <taxon>Phlyctema</taxon>
    </lineage>
</organism>
<name>A0ABR4PC30_9HELO</name>
<dbReference type="InterPro" id="IPR036388">
    <property type="entry name" value="WH-like_DNA-bd_sf"/>
</dbReference>
<comment type="caution">
    <text evidence="2">The sequence shown here is derived from an EMBL/GenBank/DDBJ whole genome shotgun (WGS) entry which is preliminary data.</text>
</comment>
<dbReference type="PANTHER" id="PTHR43712:SF19">
    <property type="entry name" value="DUAL O-METHYLTRANSFERASE_FAD-DEPENDENT MONOOXYGENASE ELCB"/>
    <property type="match status" value="1"/>
</dbReference>
<evidence type="ECO:0000313" key="3">
    <source>
        <dbReference type="Proteomes" id="UP001629113"/>
    </source>
</evidence>